<dbReference type="GO" id="GO:0016705">
    <property type="term" value="F:oxidoreductase activity, acting on paired donors, with incorporation or reduction of molecular oxygen"/>
    <property type="evidence" value="ECO:0007669"/>
    <property type="project" value="InterPro"/>
</dbReference>
<protein>
    <recommendedName>
        <fullName evidence="1">Luciferase-like domain-containing protein</fullName>
    </recommendedName>
</protein>
<dbReference type="InterPro" id="IPR011251">
    <property type="entry name" value="Luciferase-like_dom"/>
</dbReference>
<dbReference type="PANTHER" id="PTHR30137:SF15">
    <property type="entry name" value="BLL6902 PROTEIN"/>
    <property type="match status" value="1"/>
</dbReference>
<feature type="domain" description="Luciferase-like" evidence="1">
    <location>
        <begin position="8"/>
        <end position="221"/>
    </location>
</feature>
<dbReference type="SUPFAM" id="SSF51679">
    <property type="entry name" value="Bacterial luciferase-like"/>
    <property type="match status" value="1"/>
</dbReference>
<proteinExistence type="predicted"/>
<reference evidence="2" key="2">
    <citation type="submission" date="2023-01" db="EMBL/GenBank/DDBJ databases">
        <authorList>
            <person name="Sun Q."/>
            <person name="Evtushenko L."/>
        </authorList>
    </citation>
    <scope>NUCLEOTIDE SEQUENCE</scope>
    <source>
        <strain evidence="2">VKM Ac-1069</strain>
    </source>
</reference>
<gene>
    <name evidence="2" type="ORF">GCM10017577_39530</name>
</gene>
<reference evidence="2" key="1">
    <citation type="journal article" date="2014" name="Int. J. Syst. Evol. Microbiol.">
        <title>Complete genome sequence of Corynebacterium casei LMG S-19264T (=DSM 44701T), isolated from a smear-ripened cheese.</title>
        <authorList>
            <consortium name="US DOE Joint Genome Institute (JGI-PGF)"/>
            <person name="Walter F."/>
            <person name="Albersmeier A."/>
            <person name="Kalinowski J."/>
            <person name="Ruckert C."/>
        </authorList>
    </citation>
    <scope>NUCLEOTIDE SEQUENCE</scope>
    <source>
        <strain evidence="2">VKM Ac-1069</strain>
    </source>
</reference>
<dbReference type="RefSeq" id="WP_051737594.1">
    <property type="nucleotide sequence ID" value="NZ_BAAAUZ010000049.1"/>
</dbReference>
<accession>A0A9W6L323</accession>
<name>A0A9W6L323_9PSEU</name>
<dbReference type="EMBL" id="BSFQ01000016">
    <property type="protein sequence ID" value="GLL12812.1"/>
    <property type="molecule type" value="Genomic_DNA"/>
</dbReference>
<dbReference type="GO" id="GO:0005829">
    <property type="term" value="C:cytosol"/>
    <property type="evidence" value="ECO:0007669"/>
    <property type="project" value="TreeGrafter"/>
</dbReference>
<sequence>MELGYLTHVGGLGSPRDAYRDTVELAVAAEAAGFASFWVAQHHASEAQGYLPSPFVLLAAVAQATSRIRLGTGVIAAALEDPRRVAEDAAVLDALSGERLELGVGAGSDPAASALFGRDHERRHADCAAAVDELREILGGATLVPDAPGLLDRMWWATGSRRGVDAAAARGIGVISGRPQGAAPDLERYWARAAAEPRVAVSRLIRAGEPAAEVAARLRADAALPWASALLLQTQPTRTDLAGHLRTLAVAADAVSAAVSAVREPVAAGPRRTAGWTA</sequence>
<dbReference type="PANTHER" id="PTHR30137">
    <property type="entry name" value="LUCIFERASE-LIKE MONOOXYGENASE"/>
    <property type="match status" value="1"/>
</dbReference>
<evidence type="ECO:0000313" key="3">
    <source>
        <dbReference type="Proteomes" id="UP001143463"/>
    </source>
</evidence>
<dbReference type="Pfam" id="PF00296">
    <property type="entry name" value="Bac_luciferase"/>
    <property type="match status" value="1"/>
</dbReference>
<comment type="caution">
    <text evidence="2">The sequence shown here is derived from an EMBL/GenBank/DDBJ whole genome shotgun (WGS) entry which is preliminary data.</text>
</comment>
<evidence type="ECO:0000313" key="2">
    <source>
        <dbReference type="EMBL" id="GLL12812.1"/>
    </source>
</evidence>
<dbReference type="AlphaFoldDB" id="A0A9W6L323"/>
<dbReference type="InterPro" id="IPR036661">
    <property type="entry name" value="Luciferase-like_sf"/>
</dbReference>
<dbReference type="InterPro" id="IPR050766">
    <property type="entry name" value="Bact_Lucif_Oxidored"/>
</dbReference>
<keyword evidence="3" id="KW-1185">Reference proteome</keyword>
<dbReference type="Proteomes" id="UP001143463">
    <property type="component" value="Unassembled WGS sequence"/>
</dbReference>
<evidence type="ECO:0000259" key="1">
    <source>
        <dbReference type="Pfam" id="PF00296"/>
    </source>
</evidence>
<dbReference type="Gene3D" id="3.20.20.30">
    <property type="entry name" value="Luciferase-like domain"/>
    <property type="match status" value="1"/>
</dbReference>
<organism evidence="2 3">
    <name type="scientific">Pseudonocardia halophobica</name>
    <dbReference type="NCBI Taxonomy" id="29401"/>
    <lineage>
        <taxon>Bacteria</taxon>
        <taxon>Bacillati</taxon>
        <taxon>Actinomycetota</taxon>
        <taxon>Actinomycetes</taxon>
        <taxon>Pseudonocardiales</taxon>
        <taxon>Pseudonocardiaceae</taxon>
        <taxon>Pseudonocardia</taxon>
    </lineage>
</organism>